<reference evidence="3 4" key="1">
    <citation type="submission" date="2023-03" db="EMBL/GenBank/DDBJ databases">
        <title>Isolation and description of six Streptomyces strains from soil environments, able to metabolize different microbial glucans.</title>
        <authorList>
            <person name="Widen T."/>
            <person name="Larsbrink J."/>
        </authorList>
    </citation>
    <scope>NUCLEOTIDE SEQUENCE [LARGE SCALE GENOMIC DNA]</scope>
    <source>
        <strain evidence="3 4">Mut1</strain>
    </source>
</reference>
<keyword evidence="4" id="KW-1185">Reference proteome</keyword>
<evidence type="ECO:0000313" key="4">
    <source>
        <dbReference type="Proteomes" id="UP001239522"/>
    </source>
</evidence>
<organism evidence="3 4">
    <name type="scientific">Streptomyces castrisilvae</name>
    <dbReference type="NCBI Taxonomy" id="3033811"/>
    <lineage>
        <taxon>Bacteria</taxon>
        <taxon>Bacillati</taxon>
        <taxon>Actinomycetota</taxon>
        <taxon>Actinomycetes</taxon>
        <taxon>Kitasatosporales</taxon>
        <taxon>Streptomycetaceae</taxon>
        <taxon>Streptomyces</taxon>
    </lineage>
</organism>
<evidence type="ECO:0008006" key="5">
    <source>
        <dbReference type="Google" id="ProtNLM"/>
    </source>
</evidence>
<feature type="compositionally biased region" description="Basic and acidic residues" evidence="1">
    <location>
        <begin position="92"/>
        <end position="102"/>
    </location>
</feature>
<name>A0ABY9HL42_9ACTN</name>
<dbReference type="Proteomes" id="UP001239522">
    <property type="component" value="Chromosome"/>
</dbReference>
<protein>
    <recommendedName>
        <fullName evidence="5">Secreted protein</fullName>
    </recommendedName>
</protein>
<feature type="compositionally biased region" description="Pro residues" evidence="1">
    <location>
        <begin position="24"/>
        <end position="34"/>
    </location>
</feature>
<evidence type="ECO:0000313" key="3">
    <source>
        <dbReference type="EMBL" id="WLQ35271.1"/>
    </source>
</evidence>
<accession>A0ABY9HL42</accession>
<proteinExistence type="predicted"/>
<evidence type="ECO:0000256" key="1">
    <source>
        <dbReference type="SAM" id="MobiDB-lite"/>
    </source>
</evidence>
<dbReference type="EMBL" id="CP120997">
    <property type="protein sequence ID" value="WLQ35271.1"/>
    <property type="molecule type" value="Genomic_DNA"/>
</dbReference>
<feature type="region of interest" description="Disordered" evidence="1">
    <location>
        <begin position="89"/>
        <end position="109"/>
    </location>
</feature>
<keyword evidence="2" id="KW-0472">Membrane</keyword>
<gene>
    <name evidence="3" type="ORF">P8A18_18405</name>
</gene>
<sequence>MNDDHTPEPAPAADHAPVTEPAPALVPDPAPEPEPAAVADAPAPVRGGRTRRVVLTAVPVVLVLAAVGGAAAYTKTTVDDADRTVTTQLWEEPAHEPGKDPAGDVARGRASTELSKLLLPVPPGYRLGPDSGTYGNDAEVSGRAAAAEMKEGGRGLSGRQRRDFEKRVDKLRVQGLAVRTYTSDDNDLVIATQLVRMKDRKALKDLYSFRAGLFDSIDALRDGPKIDGHKKNAKCFRDPKNSKQRIEGMFCMAYEGEVMVTFSASGTKPFDKAAVAELVKDQLNHITSPGEYI</sequence>
<keyword evidence="2" id="KW-0812">Transmembrane</keyword>
<dbReference type="RefSeq" id="WP_306055926.1">
    <property type="nucleotide sequence ID" value="NZ_CP120997.1"/>
</dbReference>
<keyword evidence="2" id="KW-1133">Transmembrane helix</keyword>
<feature type="transmembrane region" description="Helical" evidence="2">
    <location>
        <begin position="53"/>
        <end position="73"/>
    </location>
</feature>
<feature type="compositionally biased region" description="Low complexity" evidence="1">
    <location>
        <begin position="35"/>
        <end position="44"/>
    </location>
</feature>
<feature type="region of interest" description="Disordered" evidence="1">
    <location>
        <begin position="1"/>
        <end position="44"/>
    </location>
</feature>
<evidence type="ECO:0000256" key="2">
    <source>
        <dbReference type="SAM" id="Phobius"/>
    </source>
</evidence>